<dbReference type="EMBL" id="BARW01000538">
    <property type="protein sequence ID" value="GAI65852.1"/>
    <property type="molecule type" value="Genomic_DNA"/>
</dbReference>
<name>X1QBI5_9ZZZZ</name>
<feature type="domain" description="GFO/IDH/MocA-like oxidoreductase" evidence="3">
    <location>
        <begin position="144"/>
        <end position="256"/>
    </location>
</feature>
<dbReference type="GO" id="GO:0016491">
    <property type="term" value="F:oxidoreductase activity"/>
    <property type="evidence" value="ECO:0007669"/>
    <property type="project" value="UniProtKB-KW"/>
</dbReference>
<organism evidence="4">
    <name type="scientific">marine sediment metagenome</name>
    <dbReference type="NCBI Taxonomy" id="412755"/>
    <lineage>
        <taxon>unclassified sequences</taxon>
        <taxon>metagenomes</taxon>
        <taxon>ecological metagenomes</taxon>
    </lineage>
</organism>
<dbReference type="Pfam" id="PF01408">
    <property type="entry name" value="GFO_IDH_MocA"/>
    <property type="match status" value="1"/>
</dbReference>
<evidence type="ECO:0000256" key="1">
    <source>
        <dbReference type="ARBA" id="ARBA00023002"/>
    </source>
</evidence>
<sequence>MAEPKKINVALIGYKFMGRAHSHAYKDMPMFFETDAFPVMKVICGRNEETVKKVASQFGWEKYETSWEKAIKREDIDLVDISTPGDTHREIAIAAAKAGKDIFCEKPLANNLAEAKQMLEAVRQAGVRHMVAFNYRRVPAIGLAKQLIESGKLGKIYHYRATYLQDWIVDPEFPLVWRLQKKKAGSGSHGDLNAHITDLAHYLVGDIDKVVGMSETFIKKRPLEESSSGLSATSSKEYGEVTVDDATLFLAKFKEG</sequence>
<reference evidence="4" key="1">
    <citation type="journal article" date="2014" name="Front. Microbiol.">
        <title>High frequency of phylogenetically diverse reductive dehalogenase-homologous genes in deep subseafloor sedimentary metagenomes.</title>
        <authorList>
            <person name="Kawai M."/>
            <person name="Futagami T."/>
            <person name="Toyoda A."/>
            <person name="Takaki Y."/>
            <person name="Nishi S."/>
            <person name="Hori S."/>
            <person name="Arai W."/>
            <person name="Tsubouchi T."/>
            <person name="Morono Y."/>
            <person name="Uchiyama I."/>
            <person name="Ito T."/>
            <person name="Fujiyama A."/>
            <person name="Inagaki F."/>
            <person name="Takami H."/>
        </authorList>
    </citation>
    <scope>NUCLEOTIDE SEQUENCE</scope>
    <source>
        <strain evidence="4">Expedition CK06-06</strain>
    </source>
</reference>
<dbReference type="InterPro" id="IPR000683">
    <property type="entry name" value="Gfo/Idh/MocA-like_OxRdtase_N"/>
</dbReference>
<dbReference type="Pfam" id="PF22725">
    <property type="entry name" value="GFO_IDH_MocA_C3"/>
    <property type="match status" value="1"/>
</dbReference>
<dbReference type="Gene3D" id="3.40.50.720">
    <property type="entry name" value="NAD(P)-binding Rossmann-like Domain"/>
    <property type="match status" value="1"/>
</dbReference>
<proteinExistence type="predicted"/>
<dbReference type="GO" id="GO:0000166">
    <property type="term" value="F:nucleotide binding"/>
    <property type="evidence" value="ECO:0007669"/>
    <property type="project" value="InterPro"/>
</dbReference>
<evidence type="ECO:0000313" key="4">
    <source>
        <dbReference type="EMBL" id="GAI65852.1"/>
    </source>
</evidence>
<feature type="non-terminal residue" evidence="4">
    <location>
        <position position="256"/>
    </location>
</feature>
<dbReference type="SUPFAM" id="SSF51735">
    <property type="entry name" value="NAD(P)-binding Rossmann-fold domains"/>
    <property type="match status" value="1"/>
</dbReference>
<dbReference type="PANTHER" id="PTHR43818:SF11">
    <property type="entry name" value="BCDNA.GH03377"/>
    <property type="match status" value="1"/>
</dbReference>
<feature type="domain" description="Gfo/Idh/MocA-like oxidoreductase N-terminal" evidence="2">
    <location>
        <begin position="7"/>
        <end position="133"/>
    </location>
</feature>
<dbReference type="InterPro" id="IPR036291">
    <property type="entry name" value="NAD(P)-bd_dom_sf"/>
</dbReference>
<protein>
    <recommendedName>
        <fullName evidence="5">Gfo/Idh/MocA-like oxidoreductase N-terminal domain-containing protein</fullName>
    </recommendedName>
</protein>
<gene>
    <name evidence="4" type="ORF">S12H4_02265</name>
</gene>
<comment type="caution">
    <text evidence="4">The sequence shown here is derived from an EMBL/GenBank/DDBJ whole genome shotgun (WGS) entry which is preliminary data.</text>
</comment>
<dbReference type="Gene3D" id="3.30.360.10">
    <property type="entry name" value="Dihydrodipicolinate Reductase, domain 2"/>
    <property type="match status" value="1"/>
</dbReference>
<evidence type="ECO:0000259" key="2">
    <source>
        <dbReference type="Pfam" id="PF01408"/>
    </source>
</evidence>
<dbReference type="AlphaFoldDB" id="X1QBI5"/>
<evidence type="ECO:0008006" key="5">
    <source>
        <dbReference type="Google" id="ProtNLM"/>
    </source>
</evidence>
<keyword evidence="1" id="KW-0560">Oxidoreductase</keyword>
<dbReference type="InterPro" id="IPR055170">
    <property type="entry name" value="GFO_IDH_MocA-like_dom"/>
</dbReference>
<dbReference type="SUPFAM" id="SSF55347">
    <property type="entry name" value="Glyceraldehyde-3-phosphate dehydrogenase-like, C-terminal domain"/>
    <property type="match status" value="1"/>
</dbReference>
<accession>X1QBI5</accession>
<evidence type="ECO:0000259" key="3">
    <source>
        <dbReference type="Pfam" id="PF22725"/>
    </source>
</evidence>
<dbReference type="PANTHER" id="PTHR43818">
    <property type="entry name" value="BCDNA.GH03377"/>
    <property type="match status" value="1"/>
</dbReference>
<dbReference type="InterPro" id="IPR050463">
    <property type="entry name" value="Gfo/Idh/MocA_oxidrdct_glycsds"/>
</dbReference>